<keyword evidence="1" id="KW-1133">Transmembrane helix</keyword>
<keyword evidence="1" id="KW-0472">Membrane</keyword>
<keyword evidence="1" id="KW-0812">Transmembrane</keyword>
<evidence type="ECO:0000313" key="2">
    <source>
        <dbReference type="EMBL" id="GAK45787.1"/>
    </source>
</evidence>
<evidence type="ECO:0000256" key="1">
    <source>
        <dbReference type="SAM" id="Phobius"/>
    </source>
</evidence>
<feature type="transmembrane region" description="Helical" evidence="1">
    <location>
        <begin position="231"/>
        <end position="258"/>
    </location>
</feature>
<dbReference type="RefSeq" id="WP_045447481.1">
    <property type="nucleotide sequence ID" value="NZ_BBIO01000012.1"/>
</dbReference>
<dbReference type="Proteomes" id="UP000028702">
    <property type="component" value="Unassembled WGS sequence"/>
</dbReference>
<keyword evidence="3" id="KW-1185">Reference proteome</keyword>
<feature type="transmembrane region" description="Helical" evidence="1">
    <location>
        <begin position="27"/>
        <end position="46"/>
    </location>
</feature>
<feature type="transmembrane region" description="Helical" evidence="1">
    <location>
        <begin position="197"/>
        <end position="225"/>
    </location>
</feature>
<reference evidence="2 3" key="1">
    <citation type="submission" date="2014-07" db="EMBL/GenBank/DDBJ databases">
        <title>Tepidicaulis marinum gen. nov., sp. nov., a novel marine bacterium denitrifying nitrate to nitrous oxide strictly under microaerobic conditions.</title>
        <authorList>
            <person name="Takeuchi M."/>
            <person name="Yamagishi T."/>
            <person name="Kamagata Y."/>
            <person name="Oshima K."/>
            <person name="Hattori M."/>
            <person name="Katayama T."/>
            <person name="Hanada S."/>
            <person name="Tamaki H."/>
            <person name="Marumo K."/>
            <person name="Maeda H."/>
            <person name="Nedachi M."/>
            <person name="Iwasaki W."/>
            <person name="Suwa Y."/>
            <person name="Sakata S."/>
        </authorList>
    </citation>
    <scope>NUCLEOTIDE SEQUENCE [LARGE SCALE GENOMIC DNA]</scope>
    <source>
        <strain evidence="2 3">MA2</strain>
    </source>
</reference>
<gene>
    <name evidence="2" type="ORF">M2A_2286</name>
</gene>
<proteinExistence type="predicted"/>
<protein>
    <submittedName>
        <fullName evidence="2">Conserved protein</fullName>
    </submittedName>
</protein>
<dbReference type="AlphaFoldDB" id="A0A081BCL9"/>
<feature type="transmembrane region" description="Helical" evidence="1">
    <location>
        <begin position="147"/>
        <end position="167"/>
    </location>
</feature>
<dbReference type="STRING" id="1333998.M2A_2286"/>
<evidence type="ECO:0000313" key="3">
    <source>
        <dbReference type="Proteomes" id="UP000028702"/>
    </source>
</evidence>
<comment type="caution">
    <text evidence="2">The sequence shown here is derived from an EMBL/GenBank/DDBJ whole genome shotgun (WGS) entry which is preliminary data.</text>
</comment>
<feature type="transmembrane region" description="Helical" evidence="1">
    <location>
        <begin position="113"/>
        <end position="135"/>
    </location>
</feature>
<feature type="transmembrane region" description="Helical" evidence="1">
    <location>
        <begin position="67"/>
        <end position="93"/>
    </location>
</feature>
<dbReference type="EMBL" id="BBIO01000012">
    <property type="protein sequence ID" value="GAK45787.1"/>
    <property type="molecule type" value="Genomic_DNA"/>
</dbReference>
<sequence>MRKLDVVGTVMEAYRGAYSHFLDLVKLVWLPVTIYIIANIAQQAFLQRRLEELQQQDPDSLISVTEAFSLPIVLLMLVGLFTWPMIAVAWHRFVLLGDRGAGAVNFHFGRREAVFLLASIFLVLLALPAFLVAMVSGALADPVSGDTALSFGLAILALVLAIAAVYYSVRLALLLPAVAIGEPLNARAILEITKGNFWRLLGMIILNMLFIMVIAIALNVVGALVSLIPGGIVVAIGLQALYIILFQITSVAILSIAYRDLSGMNDGMGMSGAGDVYDR</sequence>
<name>A0A081BCL9_9HYPH</name>
<accession>A0A081BCL9</accession>
<dbReference type="eggNOG" id="ENOG50318V2">
    <property type="taxonomic scope" value="Bacteria"/>
</dbReference>
<organism evidence="2 3">
    <name type="scientific">Tepidicaulis marinus</name>
    <dbReference type="NCBI Taxonomy" id="1333998"/>
    <lineage>
        <taxon>Bacteria</taxon>
        <taxon>Pseudomonadati</taxon>
        <taxon>Pseudomonadota</taxon>
        <taxon>Alphaproteobacteria</taxon>
        <taxon>Hyphomicrobiales</taxon>
        <taxon>Parvibaculaceae</taxon>
        <taxon>Tepidicaulis</taxon>
    </lineage>
</organism>